<dbReference type="InterPro" id="IPR001584">
    <property type="entry name" value="Integrase_cat-core"/>
</dbReference>
<evidence type="ECO:0000259" key="1">
    <source>
        <dbReference type="Pfam" id="PF13683"/>
    </source>
</evidence>
<feature type="domain" description="Integrase catalytic" evidence="1">
    <location>
        <begin position="27"/>
        <end position="69"/>
    </location>
</feature>
<dbReference type="GO" id="GO:0015074">
    <property type="term" value="P:DNA integration"/>
    <property type="evidence" value="ECO:0007669"/>
    <property type="project" value="InterPro"/>
</dbReference>
<evidence type="ECO:0000313" key="3">
    <source>
        <dbReference type="Proteomes" id="UP000095780"/>
    </source>
</evidence>
<proteinExistence type="predicted"/>
<dbReference type="AlphaFoldDB" id="A0A174ZGL7"/>
<dbReference type="Pfam" id="PF13683">
    <property type="entry name" value="rve_3"/>
    <property type="match status" value="1"/>
</dbReference>
<gene>
    <name evidence="2" type="ORF">ERS852492_01186</name>
</gene>
<sequence length="72" mass="8625">MKFDITQVIGLTNDDAVSTKYRPLKQMIERLNRTYKQSYRPTNGFDNIDGANYDLALWVTYYNFLRPHKEFK</sequence>
<organism evidence="2 3">
    <name type="scientific">Lachnospira eligens</name>
    <dbReference type="NCBI Taxonomy" id="39485"/>
    <lineage>
        <taxon>Bacteria</taxon>
        <taxon>Bacillati</taxon>
        <taxon>Bacillota</taxon>
        <taxon>Clostridia</taxon>
        <taxon>Lachnospirales</taxon>
        <taxon>Lachnospiraceae</taxon>
        <taxon>Lachnospira</taxon>
    </lineage>
</organism>
<dbReference type="Proteomes" id="UP000095780">
    <property type="component" value="Unassembled WGS sequence"/>
</dbReference>
<dbReference type="EMBL" id="CZBV01000003">
    <property type="protein sequence ID" value="CUQ83408.1"/>
    <property type="molecule type" value="Genomic_DNA"/>
</dbReference>
<protein>
    <recommendedName>
        <fullName evidence="1">Integrase catalytic domain-containing protein</fullName>
    </recommendedName>
</protein>
<name>A0A174ZGL7_9FIRM</name>
<reference evidence="2 3" key="1">
    <citation type="submission" date="2015-09" db="EMBL/GenBank/DDBJ databases">
        <authorList>
            <consortium name="Pathogen Informatics"/>
        </authorList>
    </citation>
    <scope>NUCLEOTIDE SEQUENCE [LARGE SCALE GENOMIC DNA]</scope>
    <source>
        <strain evidence="2 3">2789STDY5834878</strain>
    </source>
</reference>
<dbReference type="InterPro" id="IPR012337">
    <property type="entry name" value="RNaseH-like_sf"/>
</dbReference>
<accession>A0A174ZGL7</accession>
<dbReference type="SUPFAM" id="SSF53098">
    <property type="entry name" value="Ribonuclease H-like"/>
    <property type="match status" value="1"/>
</dbReference>
<evidence type="ECO:0000313" key="2">
    <source>
        <dbReference type="EMBL" id="CUQ83408.1"/>
    </source>
</evidence>